<dbReference type="Pfam" id="PF02104">
    <property type="entry name" value="SURF1"/>
    <property type="match status" value="1"/>
</dbReference>
<feature type="signal peptide" evidence="7">
    <location>
        <begin position="1"/>
        <end position="18"/>
    </location>
</feature>
<keyword evidence="4 5" id="KW-0472">Membrane</keyword>
<dbReference type="PANTHER" id="PTHR23427:SF2">
    <property type="entry name" value="SURFEIT LOCUS PROTEIN 1"/>
    <property type="match status" value="1"/>
</dbReference>
<accession>A0A5B8MP32</accession>
<dbReference type="PROSITE" id="PS51257">
    <property type="entry name" value="PROKAR_LIPOPROTEIN"/>
    <property type="match status" value="1"/>
</dbReference>
<dbReference type="GO" id="GO:0005743">
    <property type="term" value="C:mitochondrial inner membrane"/>
    <property type="evidence" value="ECO:0007669"/>
    <property type="project" value="UniProtKB-SubCell"/>
</dbReference>
<evidence type="ECO:0000256" key="6">
    <source>
        <dbReference type="SAM" id="MobiDB-lite"/>
    </source>
</evidence>
<keyword evidence="2 5" id="KW-0812">Transmembrane</keyword>
<sequence length="362" mass="39903">MSPGGLRSALLFAPSAFACGLGVWQVQRLEQKKTELEYRHELLGREPLDLNSSNNNDGGGSGKQRRGEGEGSRGRILERHTPVTCRGKFLHDRSIFVGPRVRSELGQAFQGYMVVTPLELEGGRGGGKLGFGSSLFGQRVNEEGKGKEVVLVLRGWVPQAWKDEPERFEYFRGGPDQVVQVQGLVKPSDNPGYFAPANLPEIGQWFFYDVPAMARACGVGATGGGEEGGTILVEEVDMEESAETKRVKLSTAMDVLAFRTDRNLWKGGELPAGDAARVDRGVQVLLNKLNTSFLPIQRTLGDFLRFNVTPQDHINYALTWFTLAFCTSLMAYARLRSAKTGKSWWFFARGRRAAAASSRRRG</sequence>
<keyword evidence="5" id="KW-0999">Mitochondrion inner membrane</keyword>
<evidence type="ECO:0000256" key="3">
    <source>
        <dbReference type="ARBA" id="ARBA00022989"/>
    </source>
</evidence>
<dbReference type="CDD" id="cd06662">
    <property type="entry name" value="SURF1"/>
    <property type="match status" value="1"/>
</dbReference>
<dbReference type="PROSITE" id="PS50895">
    <property type="entry name" value="SURF1"/>
    <property type="match status" value="1"/>
</dbReference>
<reference evidence="8 9" key="1">
    <citation type="submission" date="2018-07" db="EMBL/GenBank/DDBJ databases">
        <title>The complete nuclear genome of the prasinophyte Chloropicon primus (CCMP1205).</title>
        <authorList>
            <person name="Pombert J.-F."/>
            <person name="Otis C."/>
            <person name="Turmel M."/>
            <person name="Lemieux C."/>
        </authorList>
    </citation>
    <scope>NUCLEOTIDE SEQUENCE [LARGE SCALE GENOMIC DNA]</scope>
    <source>
        <strain evidence="8 9">CCMP1205</strain>
    </source>
</reference>
<evidence type="ECO:0000313" key="8">
    <source>
        <dbReference type="EMBL" id="QDZ22276.1"/>
    </source>
</evidence>
<feature type="chain" id="PRO_5022967223" description="SURF1-like protein" evidence="7">
    <location>
        <begin position="19"/>
        <end position="362"/>
    </location>
</feature>
<evidence type="ECO:0000256" key="1">
    <source>
        <dbReference type="ARBA" id="ARBA00004370"/>
    </source>
</evidence>
<feature type="region of interest" description="Disordered" evidence="6">
    <location>
        <begin position="47"/>
        <end position="77"/>
    </location>
</feature>
<gene>
    <name evidence="8" type="ORF">A3770_07p47940</name>
</gene>
<comment type="subcellular location">
    <subcellularLocation>
        <location evidence="1">Membrane</location>
    </subcellularLocation>
    <subcellularLocation>
        <location evidence="5">Mitochondrion inner membrane</location>
        <topology evidence="5">Multi-pass membrane protein</topology>
    </subcellularLocation>
</comment>
<protein>
    <recommendedName>
        <fullName evidence="5">SURF1-like protein</fullName>
    </recommendedName>
</protein>
<feature type="compositionally biased region" description="Basic and acidic residues" evidence="6">
    <location>
        <begin position="65"/>
        <end position="77"/>
    </location>
</feature>
<proteinExistence type="inferred from homology"/>
<evidence type="ECO:0000256" key="4">
    <source>
        <dbReference type="ARBA" id="ARBA00023136"/>
    </source>
</evidence>
<comment type="function">
    <text evidence="5">Probably involved in the biogenesis of the COX complex.</text>
</comment>
<feature type="transmembrane region" description="Helical" evidence="5">
    <location>
        <begin position="314"/>
        <end position="333"/>
    </location>
</feature>
<dbReference type="PANTHER" id="PTHR23427">
    <property type="entry name" value="SURFEIT LOCUS PROTEIN"/>
    <property type="match status" value="1"/>
</dbReference>
<evidence type="ECO:0000313" key="9">
    <source>
        <dbReference type="Proteomes" id="UP000316726"/>
    </source>
</evidence>
<dbReference type="OrthoDB" id="10040024at2759"/>
<dbReference type="STRING" id="1764295.A0A5B8MP32"/>
<keyword evidence="3 5" id="KW-1133">Transmembrane helix</keyword>
<evidence type="ECO:0000256" key="5">
    <source>
        <dbReference type="RuleBase" id="RU363076"/>
    </source>
</evidence>
<dbReference type="Proteomes" id="UP000316726">
    <property type="component" value="Chromosome 7"/>
</dbReference>
<dbReference type="EMBL" id="CP031040">
    <property type="protein sequence ID" value="QDZ22276.1"/>
    <property type="molecule type" value="Genomic_DNA"/>
</dbReference>
<keyword evidence="9" id="KW-1185">Reference proteome</keyword>
<keyword evidence="7" id="KW-0732">Signal</keyword>
<keyword evidence="5" id="KW-0496">Mitochondrion</keyword>
<comment type="similarity">
    <text evidence="5">Belongs to the SURF1 family.</text>
</comment>
<evidence type="ECO:0000256" key="7">
    <source>
        <dbReference type="SAM" id="SignalP"/>
    </source>
</evidence>
<comment type="caution">
    <text evidence="5">Lacks conserved residue(s) required for the propagation of feature annotation.</text>
</comment>
<dbReference type="AlphaFoldDB" id="A0A5B8MP32"/>
<dbReference type="InterPro" id="IPR045214">
    <property type="entry name" value="Surf1/Surf4"/>
</dbReference>
<evidence type="ECO:0000256" key="2">
    <source>
        <dbReference type="ARBA" id="ARBA00022692"/>
    </source>
</evidence>
<name>A0A5B8MP32_9CHLO</name>
<organism evidence="8 9">
    <name type="scientific">Chloropicon primus</name>
    <dbReference type="NCBI Taxonomy" id="1764295"/>
    <lineage>
        <taxon>Eukaryota</taxon>
        <taxon>Viridiplantae</taxon>
        <taxon>Chlorophyta</taxon>
        <taxon>Chloropicophyceae</taxon>
        <taxon>Chloropicales</taxon>
        <taxon>Chloropicaceae</taxon>
        <taxon>Chloropicon</taxon>
    </lineage>
</organism>
<dbReference type="InterPro" id="IPR002994">
    <property type="entry name" value="Surf1/Shy1"/>
</dbReference>